<proteinExistence type="predicted"/>
<dbReference type="Proteomes" id="UP001597094">
    <property type="component" value="Unassembled WGS sequence"/>
</dbReference>
<keyword evidence="3" id="KW-1185">Reference proteome</keyword>
<evidence type="ECO:0000313" key="2">
    <source>
        <dbReference type="EMBL" id="MFD1185942.1"/>
    </source>
</evidence>
<keyword evidence="1" id="KW-0472">Membrane</keyword>
<name>A0ABW3SNA2_9BACT</name>
<organism evidence="2 3">
    <name type="scientific">Pontibacter rugosus</name>
    <dbReference type="NCBI Taxonomy" id="1745966"/>
    <lineage>
        <taxon>Bacteria</taxon>
        <taxon>Pseudomonadati</taxon>
        <taxon>Bacteroidota</taxon>
        <taxon>Cytophagia</taxon>
        <taxon>Cytophagales</taxon>
        <taxon>Hymenobacteraceae</taxon>
        <taxon>Pontibacter</taxon>
    </lineage>
</organism>
<dbReference type="EMBL" id="JBHTLD010000044">
    <property type="protein sequence ID" value="MFD1185942.1"/>
    <property type="molecule type" value="Genomic_DNA"/>
</dbReference>
<feature type="transmembrane region" description="Helical" evidence="1">
    <location>
        <begin position="175"/>
        <end position="193"/>
    </location>
</feature>
<keyword evidence="1" id="KW-0812">Transmembrane</keyword>
<feature type="transmembrane region" description="Helical" evidence="1">
    <location>
        <begin position="21"/>
        <end position="37"/>
    </location>
</feature>
<evidence type="ECO:0000313" key="3">
    <source>
        <dbReference type="Proteomes" id="UP001597094"/>
    </source>
</evidence>
<feature type="transmembrane region" description="Helical" evidence="1">
    <location>
        <begin position="43"/>
        <end position="63"/>
    </location>
</feature>
<feature type="transmembrane region" description="Helical" evidence="1">
    <location>
        <begin position="143"/>
        <end position="163"/>
    </location>
</feature>
<sequence>MTKHITASRAYMKKHFKKIPFLLLIILQASFLLAILLERFKVIPILIFLVAVAILLFIAYKKMPVHQDERLKQDYFAVAFVVLGAMLTFYLNVYLSLGPVIAAGATGTMASFVPLLNRKANLFKEVPAAAYCGAFVGMSSPTVAGNFLFILLASFVAGLLLVFSKNIFRGFGGKLGTIAFGGVAVAYLLAFLFL</sequence>
<dbReference type="RefSeq" id="WP_377524574.1">
    <property type="nucleotide sequence ID" value="NZ_JBHTLD010000044.1"/>
</dbReference>
<feature type="transmembrane region" description="Helical" evidence="1">
    <location>
        <begin position="75"/>
        <end position="95"/>
    </location>
</feature>
<comment type="caution">
    <text evidence="2">The sequence shown here is derived from an EMBL/GenBank/DDBJ whole genome shotgun (WGS) entry which is preliminary data.</text>
</comment>
<keyword evidence="1" id="KW-1133">Transmembrane helix</keyword>
<reference evidence="3" key="1">
    <citation type="journal article" date="2019" name="Int. J. Syst. Evol. Microbiol.">
        <title>The Global Catalogue of Microorganisms (GCM) 10K type strain sequencing project: providing services to taxonomists for standard genome sequencing and annotation.</title>
        <authorList>
            <consortium name="The Broad Institute Genomics Platform"/>
            <consortium name="The Broad Institute Genome Sequencing Center for Infectious Disease"/>
            <person name="Wu L."/>
            <person name="Ma J."/>
        </authorList>
    </citation>
    <scope>NUCLEOTIDE SEQUENCE [LARGE SCALE GENOMIC DNA]</scope>
    <source>
        <strain evidence="3">JCM 31319</strain>
    </source>
</reference>
<evidence type="ECO:0000256" key="1">
    <source>
        <dbReference type="SAM" id="Phobius"/>
    </source>
</evidence>
<accession>A0ABW3SNA2</accession>
<gene>
    <name evidence="2" type="ORF">ACFQ2O_06980</name>
</gene>
<protein>
    <submittedName>
        <fullName evidence="2">Uncharacterized protein</fullName>
    </submittedName>
</protein>